<dbReference type="Proteomes" id="UP001049176">
    <property type="component" value="Chromosome 4"/>
</dbReference>
<evidence type="ECO:0000313" key="1">
    <source>
        <dbReference type="EMBL" id="KAG7093609.1"/>
    </source>
</evidence>
<dbReference type="RefSeq" id="XP_043010079.1">
    <property type="nucleotide sequence ID" value="XM_043151995.1"/>
</dbReference>
<evidence type="ECO:0008006" key="3">
    <source>
        <dbReference type="Google" id="ProtNLM"/>
    </source>
</evidence>
<comment type="caution">
    <text evidence="1">The sequence shown here is derived from an EMBL/GenBank/DDBJ whole genome shotgun (WGS) entry which is preliminary data.</text>
</comment>
<dbReference type="SUPFAM" id="SSF51905">
    <property type="entry name" value="FAD/NAD(P)-binding domain"/>
    <property type="match status" value="1"/>
</dbReference>
<reference evidence="1" key="1">
    <citation type="journal article" date="2021" name="Genome Biol. Evol.">
        <title>The assembled and annotated genome of the fairy-ring fungus Marasmius oreades.</title>
        <authorList>
            <person name="Hiltunen M."/>
            <person name="Ament-Velasquez S.L."/>
            <person name="Johannesson H."/>
        </authorList>
    </citation>
    <scope>NUCLEOTIDE SEQUENCE</scope>
    <source>
        <strain evidence="1">03SP1</strain>
    </source>
</reference>
<accession>A0A9P7S192</accession>
<gene>
    <name evidence="1" type="ORF">E1B28_007274</name>
</gene>
<dbReference type="EMBL" id="CM032184">
    <property type="protein sequence ID" value="KAG7093609.1"/>
    <property type="molecule type" value="Genomic_DNA"/>
</dbReference>
<protein>
    <recommendedName>
        <fullName evidence="3">FAD-binding domain-containing protein</fullName>
    </recommendedName>
</protein>
<name>A0A9P7S192_9AGAR</name>
<dbReference type="KEGG" id="more:E1B28_007274"/>
<keyword evidence="2" id="KW-1185">Reference proteome</keyword>
<organism evidence="1 2">
    <name type="scientific">Marasmius oreades</name>
    <name type="common">fairy-ring Marasmius</name>
    <dbReference type="NCBI Taxonomy" id="181124"/>
    <lineage>
        <taxon>Eukaryota</taxon>
        <taxon>Fungi</taxon>
        <taxon>Dikarya</taxon>
        <taxon>Basidiomycota</taxon>
        <taxon>Agaricomycotina</taxon>
        <taxon>Agaricomycetes</taxon>
        <taxon>Agaricomycetidae</taxon>
        <taxon>Agaricales</taxon>
        <taxon>Marasmiineae</taxon>
        <taxon>Marasmiaceae</taxon>
        <taxon>Marasmius</taxon>
    </lineage>
</organism>
<evidence type="ECO:0000313" key="2">
    <source>
        <dbReference type="Proteomes" id="UP001049176"/>
    </source>
</evidence>
<dbReference type="GeneID" id="66076350"/>
<dbReference type="Gene3D" id="3.50.50.60">
    <property type="entry name" value="FAD/NAD(P)-binding domain"/>
    <property type="match status" value="1"/>
</dbReference>
<dbReference type="OrthoDB" id="683240at2759"/>
<proteinExistence type="predicted"/>
<sequence>MLRGTRTSHRSSDLRVFTHHSRKRCRFSTSASEPDEYDVVIVEGGPAGLALASALGCKQALREMLRIALVEAIDLSKVHDWPTSPNTFSSRVANECVPGIPQRINFLCIGNRLQAATH</sequence>
<dbReference type="AlphaFoldDB" id="A0A9P7S192"/>
<dbReference type="InterPro" id="IPR036188">
    <property type="entry name" value="FAD/NAD-bd_sf"/>
</dbReference>